<feature type="transmembrane region" description="Helical" evidence="1">
    <location>
        <begin position="429"/>
        <end position="451"/>
    </location>
</feature>
<dbReference type="AlphaFoldDB" id="A0A1V4HK38"/>
<dbReference type="Gene3D" id="3.30.70.1440">
    <property type="entry name" value="Multidrug efflux transporter AcrB pore domain"/>
    <property type="match status" value="1"/>
</dbReference>
<feature type="transmembrane region" description="Helical" evidence="1">
    <location>
        <begin position="867"/>
        <end position="883"/>
    </location>
</feature>
<dbReference type="Gene3D" id="3.30.70.1320">
    <property type="entry name" value="Multidrug efflux transporter AcrB pore domain like"/>
    <property type="match status" value="1"/>
</dbReference>
<keyword evidence="1" id="KW-0472">Membrane</keyword>
<dbReference type="GO" id="GO:0005886">
    <property type="term" value="C:plasma membrane"/>
    <property type="evidence" value="ECO:0007669"/>
    <property type="project" value="TreeGrafter"/>
</dbReference>
<name>A0A1V4HK38_9BACL</name>
<keyword evidence="1" id="KW-1133">Transmembrane helix</keyword>
<feature type="transmembrane region" description="Helical" evidence="1">
    <location>
        <begin position="12"/>
        <end position="32"/>
    </location>
</feature>
<dbReference type="Gene3D" id="3.30.70.1430">
    <property type="entry name" value="Multidrug efflux transporter AcrB pore domain"/>
    <property type="match status" value="2"/>
</dbReference>
<gene>
    <name evidence="2" type="ORF">BC351_25235</name>
</gene>
<dbReference type="Pfam" id="PF00873">
    <property type="entry name" value="ACR_tran"/>
    <property type="match status" value="1"/>
</dbReference>
<keyword evidence="3" id="KW-1185">Reference proteome</keyword>
<dbReference type="GO" id="GO:0042910">
    <property type="term" value="F:xenobiotic transmembrane transporter activity"/>
    <property type="evidence" value="ECO:0007669"/>
    <property type="project" value="TreeGrafter"/>
</dbReference>
<dbReference type="Gene3D" id="3.30.2090.10">
    <property type="entry name" value="Multidrug efflux transporter AcrB TolC docking domain, DN and DC subdomains"/>
    <property type="match status" value="2"/>
</dbReference>
<dbReference type="Gene3D" id="1.20.1640.10">
    <property type="entry name" value="Multidrug efflux transporter AcrB transmembrane domain"/>
    <property type="match status" value="2"/>
</dbReference>
<feature type="transmembrane region" description="Helical" evidence="1">
    <location>
        <begin position="332"/>
        <end position="351"/>
    </location>
</feature>
<evidence type="ECO:0000313" key="3">
    <source>
        <dbReference type="Proteomes" id="UP000190626"/>
    </source>
</evidence>
<evidence type="ECO:0000256" key="1">
    <source>
        <dbReference type="SAM" id="Phobius"/>
    </source>
</evidence>
<dbReference type="PANTHER" id="PTHR32063:SF0">
    <property type="entry name" value="SWARMING MOTILITY PROTEIN SWRC"/>
    <property type="match status" value="1"/>
</dbReference>
<accession>A0A1V4HK38</accession>
<comment type="caution">
    <text evidence="2">The sequence shown here is derived from an EMBL/GenBank/DDBJ whole genome shotgun (WGS) entry which is preliminary data.</text>
</comment>
<dbReference type="EMBL" id="MBTG01000013">
    <property type="protein sequence ID" value="OPH57177.1"/>
    <property type="molecule type" value="Genomic_DNA"/>
</dbReference>
<evidence type="ECO:0000313" key="2">
    <source>
        <dbReference type="EMBL" id="OPH57177.1"/>
    </source>
</evidence>
<feature type="transmembrane region" description="Helical" evidence="1">
    <location>
        <begin position="531"/>
        <end position="551"/>
    </location>
</feature>
<feature type="transmembrane region" description="Helical" evidence="1">
    <location>
        <begin position="964"/>
        <end position="985"/>
    </location>
</feature>
<feature type="transmembrane region" description="Helical" evidence="1">
    <location>
        <begin position="457"/>
        <end position="480"/>
    </location>
</feature>
<keyword evidence="1" id="KW-0812">Transmembrane</keyword>
<sequence>MKLANFSVHRPVTILMIMIALVIVGSIAVPLLPVDLYPNLEIPSATVSVSWSGASPGQIEQQITKPIENAMATVTGVTSISSNSRTGSSNVTLQFNYGTNIDQATLTMRDKLDRVRRQLPSDADAPVVSRVDPNSTPIMTLALYGKTDLVTLRDIADNIVSPDVQRSDGVASVGVTGGRVRQIQILVEPSRLQQYNISFSTLVSALGNDNSSTDAGLVNKGSQLVPLHIDGDFKSIADIGKVQVQLGRGQTIALSELGKIIDTYQDVTLEARKDGEVSVSLSVLKQSDGNTVSVSSNIQQSLQEIQSKLPEGMHIAVLNDSAKFIRDSLRTVVEHTLLGGVFSVIILLFFLRSVRATLIIGVVIPISIISTFSMMYFSHQTINTITLGGLALGLGSLVDFAVVVLESIFRKRHEGLSPEEAAKVGTAEVGTAVMASALAQIAVFAPTAFISGLVKQFFWPMALVVCFSHIAAWFAAVTLVPMLAAKILRKKVDEELPAGRSFNPLIWFGRGMERVTGVYGRLLKWSMLHRWVIISITVILFAGSVYSVRFVGSELTPKTDQGQVNLNINLPQGTDFAVTNQVATTLETRLKDVPEIDSVFTSVGSAGGGAFQSAATNTGSIQIRLKPLSERKKTTDQVAEQIRTLTTGFAGAQIGVSVPAGVRLPGLGGGGNFGGGDIQVNLSGPDLAVLQKLGDLVAQEITSVDGTRNVQNTLDRSIPQFNLTIDRDAAAHYGVSLRDVMSALRTAYQGSVATQFKTASSQISVLVKYPNDFTNKLENFNNVTINTAGGTVVPVSLIAKVEPGTGPAQIRRQDQNRVATVQASVFGASVGEVSALVKQKIDAIQPPDGYQVTLGGQQTSQNDSFKSLYLILLLSIALVYMVMASQFESLYGPFIIMFSLPPTFVGAILGLLVTHRTINMNSIIGMIMLIGIVVNNAIVLIDYTNQLRAKGMPLFDALLEAGKIRLRPILMTTATTVLAMLPLVIGFGDGAETQASMATVVAFGLTLSTLITLVLVPVVYTLLDSWKDGIARRFKRKPAALQEQTSTPSV</sequence>
<feature type="transmembrane region" description="Helical" evidence="1">
    <location>
        <begin position="997"/>
        <end position="1023"/>
    </location>
</feature>
<dbReference type="OrthoDB" id="9757876at2"/>
<dbReference type="PRINTS" id="PR00702">
    <property type="entry name" value="ACRIFLAVINRP"/>
</dbReference>
<dbReference type="Proteomes" id="UP000190626">
    <property type="component" value="Unassembled WGS sequence"/>
</dbReference>
<dbReference type="InterPro" id="IPR027463">
    <property type="entry name" value="AcrB_DN_DC_subdom"/>
</dbReference>
<dbReference type="RefSeq" id="WP_079413720.1">
    <property type="nucleotide sequence ID" value="NZ_MBTG01000013.1"/>
</dbReference>
<proteinExistence type="predicted"/>
<dbReference type="InterPro" id="IPR001036">
    <property type="entry name" value="Acrflvin-R"/>
</dbReference>
<dbReference type="STRING" id="1469647.BC351_25235"/>
<dbReference type="SUPFAM" id="SSF82866">
    <property type="entry name" value="Multidrug efflux transporter AcrB transmembrane domain"/>
    <property type="match status" value="2"/>
</dbReference>
<dbReference type="SUPFAM" id="SSF82714">
    <property type="entry name" value="Multidrug efflux transporter AcrB TolC docking domain, DN and DC subdomains"/>
    <property type="match status" value="2"/>
</dbReference>
<dbReference type="PANTHER" id="PTHR32063">
    <property type="match status" value="1"/>
</dbReference>
<protein>
    <submittedName>
        <fullName evidence="2">Multidrug ABC transporter</fullName>
    </submittedName>
</protein>
<feature type="transmembrane region" description="Helical" evidence="1">
    <location>
        <begin position="385"/>
        <end position="409"/>
    </location>
</feature>
<organism evidence="2 3">
    <name type="scientific">Paenibacillus ferrarius</name>
    <dbReference type="NCBI Taxonomy" id="1469647"/>
    <lineage>
        <taxon>Bacteria</taxon>
        <taxon>Bacillati</taxon>
        <taxon>Bacillota</taxon>
        <taxon>Bacilli</taxon>
        <taxon>Bacillales</taxon>
        <taxon>Paenibacillaceae</taxon>
        <taxon>Paenibacillus</taxon>
    </lineage>
</organism>
<reference evidence="3" key="1">
    <citation type="submission" date="2016-07" db="EMBL/GenBank/DDBJ databases">
        <authorList>
            <person name="Florea S."/>
            <person name="Webb J.S."/>
            <person name="Jaromczyk J."/>
            <person name="Schardl C.L."/>
        </authorList>
    </citation>
    <scope>NUCLEOTIDE SEQUENCE [LARGE SCALE GENOMIC DNA]</scope>
    <source>
        <strain evidence="3">CY1</strain>
    </source>
</reference>
<dbReference type="SUPFAM" id="SSF82693">
    <property type="entry name" value="Multidrug efflux transporter AcrB pore domain, PN1, PN2, PC1 and PC2 subdomains"/>
    <property type="match status" value="3"/>
</dbReference>
<feature type="transmembrane region" description="Helical" evidence="1">
    <location>
        <begin position="890"/>
        <end position="911"/>
    </location>
</feature>
<feature type="transmembrane region" description="Helical" evidence="1">
    <location>
        <begin position="358"/>
        <end position="379"/>
    </location>
</feature>
<feature type="transmembrane region" description="Helical" evidence="1">
    <location>
        <begin position="923"/>
        <end position="943"/>
    </location>
</feature>